<evidence type="ECO:0000256" key="2">
    <source>
        <dbReference type="SAM" id="MobiDB-lite"/>
    </source>
</evidence>
<feature type="region of interest" description="Disordered" evidence="2">
    <location>
        <begin position="1"/>
        <end position="21"/>
    </location>
</feature>
<reference evidence="4 5" key="1">
    <citation type="journal article" date="2019" name="Int. J. Syst. Evol. Microbiol.">
        <title>The Global Catalogue of Microorganisms (GCM) 10K type strain sequencing project: providing services to taxonomists for standard genome sequencing and annotation.</title>
        <authorList>
            <consortium name="The Broad Institute Genomics Platform"/>
            <consortium name="The Broad Institute Genome Sequencing Center for Infectious Disease"/>
            <person name="Wu L."/>
            <person name="Ma J."/>
        </authorList>
    </citation>
    <scope>NUCLEOTIDE SEQUENCE [LARGE SCALE GENOMIC DNA]</scope>
    <source>
        <strain evidence="4 5">JCM 16002</strain>
    </source>
</reference>
<evidence type="ECO:0000313" key="5">
    <source>
        <dbReference type="Proteomes" id="UP001500383"/>
    </source>
</evidence>
<name>A0ABN2IHW3_9ACTN</name>
<dbReference type="InterPro" id="IPR052019">
    <property type="entry name" value="F420H2_bilvrd_red/Heme_oxyg"/>
</dbReference>
<comment type="caution">
    <text evidence="4">The sequence shown here is derived from an EMBL/GenBank/DDBJ whole genome shotgun (WGS) entry which is preliminary data.</text>
</comment>
<dbReference type="Gene3D" id="2.30.110.10">
    <property type="entry name" value="Electron Transport, Fmn-binding Protein, Chain A"/>
    <property type="match status" value="1"/>
</dbReference>
<gene>
    <name evidence="4" type="ORF">GCM10009831_13490</name>
</gene>
<dbReference type="SUPFAM" id="SSF50475">
    <property type="entry name" value="FMN-binding split barrel"/>
    <property type="match status" value="1"/>
</dbReference>
<evidence type="ECO:0000256" key="1">
    <source>
        <dbReference type="ARBA" id="ARBA00023002"/>
    </source>
</evidence>
<protein>
    <submittedName>
        <fullName evidence="4">PPOX class F420-dependent oxidoreductase</fullName>
    </submittedName>
</protein>
<feature type="domain" description="Pyridoxamine 5'-phosphate oxidase N-terminal" evidence="3">
    <location>
        <begin position="27"/>
        <end position="152"/>
    </location>
</feature>
<organism evidence="4 5">
    <name type="scientific">Dietzia cercidiphylli</name>
    <dbReference type="NCBI Taxonomy" id="498199"/>
    <lineage>
        <taxon>Bacteria</taxon>
        <taxon>Bacillati</taxon>
        <taxon>Actinomycetota</taxon>
        <taxon>Actinomycetes</taxon>
        <taxon>Mycobacteriales</taxon>
        <taxon>Dietziaceae</taxon>
        <taxon>Dietzia</taxon>
    </lineage>
</organism>
<evidence type="ECO:0000313" key="4">
    <source>
        <dbReference type="EMBL" id="GAA1705143.1"/>
    </source>
</evidence>
<dbReference type="Pfam" id="PF01243">
    <property type="entry name" value="PNPOx_N"/>
    <property type="match status" value="1"/>
</dbReference>
<dbReference type="InterPro" id="IPR011576">
    <property type="entry name" value="Pyridox_Oxase_N"/>
</dbReference>
<dbReference type="PANTHER" id="PTHR35176:SF2">
    <property type="entry name" value="F420H(2)-DEPENDENT REDUCTASE RV1155"/>
    <property type="match status" value="1"/>
</dbReference>
<dbReference type="PANTHER" id="PTHR35176">
    <property type="entry name" value="HEME OXYGENASE HI_0854-RELATED"/>
    <property type="match status" value="1"/>
</dbReference>
<keyword evidence="5" id="KW-1185">Reference proteome</keyword>
<dbReference type="InterPro" id="IPR019920">
    <property type="entry name" value="F420-binding_dom_put"/>
</dbReference>
<evidence type="ECO:0000259" key="3">
    <source>
        <dbReference type="Pfam" id="PF01243"/>
    </source>
</evidence>
<dbReference type="EMBL" id="BAAAQG010000007">
    <property type="protein sequence ID" value="GAA1705143.1"/>
    <property type="molecule type" value="Genomic_DNA"/>
</dbReference>
<sequence length="169" mass="18549">MPRGEHIRNLGSMPTYATADRPDRAGLEEFLRPRHRAVLITRKSSGGLQSSPVTCGVDSEGRLVVATYPQRAKVGNIRRDPAVSVCVLSDDFTGPYVHLDGTGEIVDLPGAVEPLVEYFRSVAGEHSDWDEYREAMVRQGKCLIRVTIDDWGPVATGGFPPEQDRSTGR</sequence>
<dbReference type="NCBIfam" id="TIGR03618">
    <property type="entry name" value="Rv1155_F420"/>
    <property type="match status" value="1"/>
</dbReference>
<proteinExistence type="predicted"/>
<dbReference type="Proteomes" id="UP001500383">
    <property type="component" value="Unassembled WGS sequence"/>
</dbReference>
<accession>A0ABN2IHW3</accession>
<keyword evidence="1" id="KW-0560">Oxidoreductase</keyword>
<dbReference type="InterPro" id="IPR012349">
    <property type="entry name" value="Split_barrel_FMN-bd"/>
</dbReference>